<keyword evidence="1" id="KW-1133">Transmembrane helix</keyword>
<dbReference type="Proteomes" id="UP000309668">
    <property type="component" value="Unassembled WGS sequence"/>
</dbReference>
<keyword evidence="1" id="KW-0812">Transmembrane</keyword>
<dbReference type="SUPFAM" id="SSF53448">
    <property type="entry name" value="Nucleotide-diphospho-sugar transferases"/>
    <property type="match status" value="1"/>
</dbReference>
<evidence type="ECO:0000313" key="2">
    <source>
        <dbReference type="EMBL" id="TMM48711.1"/>
    </source>
</evidence>
<keyword evidence="3" id="KW-1185">Reference proteome</keyword>
<accession>A0A5S3P661</accession>
<dbReference type="AlphaFoldDB" id="A0A5S3P661"/>
<evidence type="ECO:0000313" key="3">
    <source>
        <dbReference type="Proteomes" id="UP000309668"/>
    </source>
</evidence>
<comment type="caution">
    <text evidence="2">The sequence shown here is derived from an EMBL/GenBank/DDBJ whole genome shotgun (WGS) entry which is preliminary data.</text>
</comment>
<dbReference type="Gene3D" id="3.90.550.10">
    <property type="entry name" value="Spore Coat Polysaccharide Biosynthesis Protein SpsA, Chain A"/>
    <property type="match status" value="1"/>
</dbReference>
<keyword evidence="2" id="KW-0808">Transferase</keyword>
<protein>
    <submittedName>
        <fullName evidence="2">Glycosyl transferase family protein</fullName>
    </submittedName>
</protein>
<keyword evidence="1" id="KW-0472">Membrane</keyword>
<feature type="transmembrane region" description="Helical" evidence="1">
    <location>
        <begin position="20"/>
        <end position="44"/>
    </location>
</feature>
<dbReference type="OrthoDB" id="5294733at2"/>
<dbReference type="NCBIfam" id="NF011307">
    <property type="entry name" value="PRK14716.1-5"/>
    <property type="match status" value="1"/>
</dbReference>
<reference evidence="2 3" key="1">
    <citation type="submission" date="2019-05" db="EMBL/GenBank/DDBJ databases">
        <title>Erythrobacter marisflavi sp. nov., isolated from isolated from water of an estuary environment.</title>
        <authorList>
            <person name="Yoon J.-H."/>
        </authorList>
    </citation>
    <scope>NUCLEOTIDE SEQUENCE [LARGE SCALE GENOMIC DNA]</scope>
    <source>
        <strain evidence="2 3">KEM-5</strain>
    </source>
</reference>
<feature type="transmembrane region" description="Helical" evidence="1">
    <location>
        <begin position="377"/>
        <end position="397"/>
    </location>
</feature>
<dbReference type="GO" id="GO:0016740">
    <property type="term" value="F:transferase activity"/>
    <property type="evidence" value="ECO:0007669"/>
    <property type="project" value="UniProtKB-KW"/>
</dbReference>
<sequence>MPAVQFSAAEWLLVAQYELLLFAACFFALGALDELVVDCSYFWLRLTGKARTPKLEDSDWGSARLAGRAAVFIPAWQESAVIGPTISHALTVWQHAEMTIYVGCYRNDPHTIASAMVAARGDVRVRVVIHAAQGPTSKADCLNRLYAALCEDEARSGELARMVVLHDAEDMVDPAGLAAMDQALWHADFIQLPVLALPQGGSRWIASHYSDEFAEAHGKTMVVRGALGAALPGAGVGSAIARTMLGTLDRKARGDGPFARESLTEDYELGFRIAALGGSSHFLRARAADGRLIATRAYFPAQLSVAVRQKTRWMHGIALQSWDRLGWSGGAISQWMQLRDRRGPLAAILLAIAYMLVATTFIGLLASNAGLIEPPPLSPLVEGLLAFNIVALAWRFIMRAVFTGREYGVAEGLRAIPRMFISNIIAIMAGRRALSAYLSTLRGAPVVWDKTEHRDHPALSRDAELLA</sequence>
<proteinExistence type="predicted"/>
<organism evidence="2 3">
    <name type="scientific">Qipengyuania marisflavi</name>
    <dbReference type="NCBI Taxonomy" id="2486356"/>
    <lineage>
        <taxon>Bacteria</taxon>
        <taxon>Pseudomonadati</taxon>
        <taxon>Pseudomonadota</taxon>
        <taxon>Alphaproteobacteria</taxon>
        <taxon>Sphingomonadales</taxon>
        <taxon>Erythrobacteraceae</taxon>
        <taxon>Qipengyuania</taxon>
    </lineage>
</organism>
<feature type="transmembrane region" description="Helical" evidence="1">
    <location>
        <begin position="345"/>
        <end position="365"/>
    </location>
</feature>
<dbReference type="EMBL" id="VCAO01000002">
    <property type="protein sequence ID" value="TMM48711.1"/>
    <property type="molecule type" value="Genomic_DNA"/>
</dbReference>
<gene>
    <name evidence="2" type="ORF">FEV51_04755</name>
</gene>
<dbReference type="InterPro" id="IPR029044">
    <property type="entry name" value="Nucleotide-diphossugar_trans"/>
</dbReference>
<name>A0A5S3P661_9SPHN</name>
<dbReference type="Pfam" id="PF13641">
    <property type="entry name" value="Glyco_tranf_2_3"/>
    <property type="match status" value="1"/>
</dbReference>
<evidence type="ECO:0000256" key="1">
    <source>
        <dbReference type="SAM" id="Phobius"/>
    </source>
</evidence>